<feature type="region of interest" description="Disordered" evidence="1">
    <location>
        <begin position="69"/>
        <end position="151"/>
    </location>
</feature>
<evidence type="ECO:0000256" key="2">
    <source>
        <dbReference type="SAM" id="Phobius"/>
    </source>
</evidence>
<gene>
    <name evidence="3" type="primary">Dmoj\GI18668</name>
    <name evidence="3" type="ORF">Dmoj_GI18668</name>
</gene>
<proteinExistence type="predicted"/>
<sequence length="151" mass="16712">MQASSEKSPFLEYKRQRDESKMKLFCAILLVYVVALTLFGVDGRGGGGSNKGLEQDSMRLFVRARRHAPATNMGLATGPGYVKNEEQPPPPQFRSRRNVMNNEPTSHENNEEQPPHFRPRRQAPPPPPEGMPPPPEGMPPPPEGMPPPPPA</sequence>
<dbReference type="EMBL" id="CH933808">
    <property type="protein sequence ID" value="KRG05082.1"/>
    <property type="molecule type" value="Genomic_DNA"/>
</dbReference>
<name>A0A0Q9XGS5_DROMO</name>
<dbReference type="AlphaFoldDB" id="A0A0Q9XGS5"/>
<accession>A0A0Q9XGS5</accession>
<organism evidence="3 4">
    <name type="scientific">Drosophila mojavensis</name>
    <name type="common">Fruit fly</name>
    <dbReference type="NCBI Taxonomy" id="7230"/>
    <lineage>
        <taxon>Eukaryota</taxon>
        <taxon>Metazoa</taxon>
        <taxon>Ecdysozoa</taxon>
        <taxon>Arthropoda</taxon>
        <taxon>Hexapoda</taxon>
        <taxon>Insecta</taxon>
        <taxon>Pterygota</taxon>
        <taxon>Neoptera</taxon>
        <taxon>Endopterygota</taxon>
        <taxon>Diptera</taxon>
        <taxon>Brachycera</taxon>
        <taxon>Muscomorpha</taxon>
        <taxon>Ephydroidea</taxon>
        <taxon>Drosophilidae</taxon>
        <taxon>Drosophila</taxon>
    </lineage>
</organism>
<evidence type="ECO:0000313" key="4">
    <source>
        <dbReference type="Proteomes" id="UP000009192"/>
    </source>
</evidence>
<keyword evidence="2" id="KW-0812">Transmembrane</keyword>
<reference evidence="3 4" key="1">
    <citation type="journal article" date="2007" name="Nature">
        <title>Evolution of genes and genomes on the Drosophila phylogeny.</title>
        <authorList>
            <consortium name="Drosophila 12 Genomes Consortium"/>
            <person name="Clark A.G."/>
            <person name="Eisen M.B."/>
            <person name="Smith D.R."/>
            <person name="Bergman C.M."/>
            <person name="Oliver B."/>
            <person name="Markow T.A."/>
            <person name="Kaufman T.C."/>
            <person name="Kellis M."/>
            <person name="Gelbart W."/>
            <person name="Iyer V.N."/>
            <person name="Pollard D.A."/>
            <person name="Sackton T.B."/>
            <person name="Larracuente A.M."/>
            <person name="Singh N.D."/>
            <person name="Abad J.P."/>
            <person name="Abt D.N."/>
            <person name="Adryan B."/>
            <person name="Aguade M."/>
            <person name="Akashi H."/>
            <person name="Anderson W.W."/>
            <person name="Aquadro C.F."/>
            <person name="Ardell D.H."/>
            <person name="Arguello R."/>
            <person name="Artieri C.G."/>
            <person name="Barbash D.A."/>
            <person name="Barker D."/>
            <person name="Barsanti P."/>
            <person name="Batterham P."/>
            <person name="Batzoglou S."/>
            <person name="Begun D."/>
            <person name="Bhutkar A."/>
            <person name="Blanco E."/>
            <person name="Bosak S.A."/>
            <person name="Bradley R.K."/>
            <person name="Brand A.D."/>
            <person name="Brent M.R."/>
            <person name="Brooks A.N."/>
            <person name="Brown R.H."/>
            <person name="Butlin R.K."/>
            <person name="Caggese C."/>
            <person name="Calvi B.R."/>
            <person name="Bernardo de Carvalho A."/>
            <person name="Caspi A."/>
            <person name="Castrezana S."/>
            <person name="Celniker S.E."/>
            <person name="Chang J.L."/>
            <person name="Chapple C."/>
            <person name="Chatterji S."/>
            <person name="Chinwalla A."/>
            <person name="Civetta A."/>
            <person name="Clifton S.W."/>
            <person name="Comeron J.M."/>
            <person name="Costello J.C."/>
            <person name="Coyne J.A."/>
            <person name="Daub J."/>
            <person name="David R.G."/>
            <person name="Delcher A.L."/>
            <person name="Delehaunty K."/>
            <person name="Do C.B."/>
            <person name="Ebling H."/>
            <person name="Edwards K."/>
            <person name="Eickbush T."/>
            <person name="Evans J.D."/>
            <person name="Filipski A."/>
            <person name="Findeiss S."/>
            <person name="Freyhult E."/>
            <person name="Fulton L."/>
            <person name="Fulton R."/>
            <person name="Garcia A.C."/>
            <person name="Gardiner A."/>
            <person name="Garfield D.A."/>
            <person name="Garvin B.E."/>
            <person name="Gibson G."/>
            <person name="Gilbert D."/>
            <person name="Gnerre S."/>
            <person name="Godfrey J."/>
            <person name="Good R."/>
            <person name="Gotea V."/>
            <person name="Gravely B."/>
            <person name="Greenberg A.J."/>
            <person name="Griffiths-Jones S."/>
            <person name="Gross S."/>
            <person name="Guigo R."/>
            <person name="Gustafson E.A."/>
            <person name="Haerty W."/>
            <person name="Hahn M.W."/>
            <person name="Halligan D.L."/>
            <person name="Halpern A.L."/>
            <person name="Halter G.M."/>
            <person name="Han M.V."/>
            <person name="Heger A."/>
            <person name="Hillier L."/>
            <person name="Hinrichs A.S."/>
            <person name="Holmes I."/>
            <person name="Hoskins R.A."/>
            <person name="Hubisz M.J."/>
            <person name="Hultmark D."/>
            <person name="Huntley M.A."/>
            <person name="Jaffe D.B."/>
            <person name="Jagadeeshan S."/>
            <person name="Jeck W.R."/>
            <person name="Johnson J."/>
            <person name="Jones C.D."/>
            <person name="Jordan W.C."/>
            <person name="Karpen G.H."/>
            <person name="Kataoka E."/>
            <person name="Keightley P.D."/>
            <person name="Kheradpour P."/>
            <person name="Kirkness E.F."/>
            <person name="Koerich L.B."/>
            <person name="Kristiansen K."/>
            <person name="Kudrna D."/>
            <person name="Kulathinal R.J."/>
            <person name="Kumar S."/>
            <person name="Kwok R."/>
            <person name="Lander E."/>
            <person name="Langley C.H."/>
            <person name="Lapoint R."/>
            <person name="Lazzaro B.P."/>
            <person name="Lee S.J."/>
            <person name="Levesque L."/>
            <person name="Li R."/>
            <person name="Lin C.F."/>
            <person name="Lin M.F."/>
            <person name="Lindblad-Toh K."/>
            <person name="Llopart A."/>
            <person name="Long M."/>
            <person name="Low L."/>
            <person name="Lozovsky E."/>
            <person name="Lu J."/>
            <person name="Luo M."/>
            <person name="Machado C.A."/>
            <person name="Makalowski W."/>
            <person name="Marzo M."/>
            <person name="Matsuda M."/>
            <person name="Matzkin L."/>
            <person name="McAllister B."/>
            <person name="McBride C.S."/>
            <person name="McKernan B."/>
            <person name="McKernan K."/>
            <person name="Mendez-Lago M."/>
            <person name="Minx P."/>
            <person name="Mollenhauer M.U."/>
            <person name="Montooth K."/>
            <person name="Mount S.M."/>
            <person name="Mu X."/>
            <person name="Myers E."/>
            <person name="Negre B."/>
            <person name="Newfeld S."/>
            <person name="Nielsen R."/>
            <person name="Noor M.A."/>
            <person name="O'Grady P."/>
            <person name="Pachter L."/>
            <person name="Papaceit M."/>
            <person name="Parisi M.J."/>
            <person name="Parisi M."/>
            <person name="Parts L."/>
            <person name="Pedersen J.S."/>
            <person name="Pesole G."/>
            <person name="Phillippy A.M."/>
            <person name="Ponting C.P."/>
            <person name="Pop M."/>
            <person name="Porcelli D."/>
            <person name="Powell J.R."/>
            <person name="Prohaska S."/>
            <person name="Pruitt K."/>
            <person name="Puig M."/>
            <person name="Quesneville H."/>
            <person name="Ram K.R."/>
            <person name="Rand D."/>
            <person name="Rasmussen M.D."/>
            <person name="Reed L.K."/>
            <person name="Reenan R."/>
            <person name="Reily A."/>
            <person name="Remington K.A."/>
            <person name="Rieger T.T."/>
            <person name="Ritchie M.G."/>
            <person name="Robin C."/>
            <person name="Rogers Y.H."/>
            <person name="Rohde C."/>
            <person name="Rozas J."/>
            <person name="Rubenfield M.J."/>
            <person name="Ruiz A."/>
            <person name="Russo S."/>
            <person name="Salzberg S.L."/>
            <person name="Sanchez-Gracia A."/>
            <person name="Saranga D.J."/>
            <person name="Sato H."/>
            <person name="Schaeffer S.W."/>
            <person name="Schatz M.C."/>
            <person name="Schlenke T."/>
            <person name="Schwartz R."/>
            <person name="Segarra C."/>
            <person name="Singh R.S."/>
            <person name="Sirot L."/>
            <person name="Sirota M."/>
            <person name="Sisneros N.B."/>
            <person name="Smith C.D."/>
            <person name="Smith T.F."/>
            <person name="Spieth J."/>
            <person name="Stage D.E."/>
            <person name="Stark A."/>
            <person name="Stephan W."/>
            <person name="Strausberg R.L."/>
            <person name="Strempel S."/>
            <person name="Sturgill D."/>
            <person name="Sutton G."/>
            <person name="Sutton G.G."/>
            <person name="Tao W."/>
            <person name="Teichmann S."/>
            <person name="Tobari Y.N."/>
            <person name="Tomimura Y."/>
            <person name="Tsolas J.M."/>
            <person name="Valente V.L."/>
            <person name="Venter E."/>
            <person name="Venter J.C."/>
            <person name="Vicario S."/>
            <person name="Vieira F.G."/>
            <person name="Vilella A.J."/>
            <person name="Villasante A."/>
            <person name="Walenz B."/>
            <person name="Wang J."/>
            <person name="Wasserman M."/>
            <person name="Watts T."/>
            <person name="Wilson D."/>
            <person name="Wilson R.K."/>
            <person name="Wing R.A."/>
            <person name="Wolfner M.F."/>
            <person name="Wong A."/>
            <person name="Wong G.K."/>
            <person name="Wu C.I."/>
            <person name="Wu G."/>
            <person name="Yamamoto D."/>
            <person name="Yang H.P."/>
            <person name="Yang S.P."/>
            <person name="Yorke J.A."/>
            <person name="Yoshida K."/>
            <person name="Zdobnov E."/>
            <person name="Zhang P."/>
            <person name="Zhang Y."/>
            <person name="Zimin A.V."/>
            <person name="Baldwin J."/>
            <person name="Abdouelleil A."/>
            <person name="Abdulkadir J."/>
            <person name="Abebe A."/>
            <person name="Abera B."/>
            <person name="Abreu J."/>
            <person name="Acer S.C."/>
            <person name="Aftuck L."/>
            <person name="Alexander A."/>
            <person name="An P."/>
            <person name="Anderson E."/>
            <person name="Anderson S."/>
            <person name="Arachi H."/>
            <person name="Azer M."/>
            <person name="Bachantsang P."/>
            <person name="Barry A."/>
            <person name="Bayul T."/>
            <person name="Berlin A."/>
            <person name="Bessette D."/>
            <person name="Bloom T."/>
            <person name="Blye J."/>
            <person name="Boguslavskiy L."/>
            <person name="Bonnet C."/>
            <person name="Boukhgalter B."/>
            <person name="Bourzgui I."/>
            <person name="Brown A."/>
            <person name="Cahill P."/>
            <person name="Channer S."/>
            <person name="Cheshatsang Y."/>
            <person name="Chuda L."/>
            <person name="Citroen M."/>
            <person name="Collymore A."/>
            <person name="Cooke P."/>
            <person name="Costello M."/>
            <person name="D'Aco K."/>
            <person name="Daza R."/>
            <person name="De Haan G."/>
            <person name="DeGray S."/>
            <person name="DeMaso C."/>
            <person name="Dhargay N."/>
            <person name="Dooley K."/>
            <person name="Dooley E."/>
            <person name="Doricent M."/>
            <person name="Dorje P."/>
            <person name="Dorjee K."/>
            <person name="Dupes A."/>
            <person name="Elong R."/>
            <person name="Falk J."/>
            <person name="Farina A."/>
            <person name="Faro S."/>
            <person name="Ferguson D."/>
            <person name="Fisher S."/>
            <person name="Foley C.D."/>
            <person name="Franke A."/>
            <person name="Friedrich D."/>
            <person name="Gadbois L."/>
            <person name="Gearin G."/>
            <person name="Gearin C.R."/>
            <person name="Giannoukos G."/>
            <person name="Goode T."/>
            <person name="Graham J."/>
            <person name="Grandbois E."/>
            <person name="Grewal S."/>
            <person name="Gyaltsen K."/>
            <person name="Hafez N."/>
            <person name="Hagos B."/>
            <person name="Hall J."/>
            <person name="Henson C."/>
            <person name="Hollinger A."/>
            <person name="Honan T."/>
            <person name="Huard M.D."/>
            <person name="Hughes L."/>
            <person name="Hurhula B."/>
            <person name="Husby M.E."/>
            <person name="Kamat A."/>
            <person name="Kanga B."/>
            <person name="Kashin S."/>
            <person name="Khazanovich D."/>
            <person name="Kisner P."/>
            <person name="Lance K."/>
            <person name="Lara M."/>
            <person name="Lee W."/>
            <person name="Lennon N."/>
            <person name="Letendre F."/>
            <person name="LeVine R."/>
            <person name="Lipovsky A."/>
            <person name="Liu X."/>
            <person name="Liu J."/>
            <person name="Liu S."/>
            <person name="Lokyitsang T."/>
            <person name="Lokyitsang Y."/>
            <person name="Lubonja R."/>
            <person name="Lui A."/>
            <person name="MacDonald P."/>
            <person name="Magnisalis V."/>
            <person name="Maru K."/>
            <person name="Matthews C."/>
            <person name="McCusker W."/>
            <person name="McDonough S."/>
            <person name="Mehta T."/>
            <person name="Meldrim J."/>
            <person name="Meneus L."/>
            <person name="Mihai O."/>
            <person name="Mihalev A."/>
            <person name="Mihova T."/>
            <person name="Mittelman R."/>
            <person name="Mlenga V."/>
            <person name="Montmayeur A."/>
            <person name="Mulrain L."/>
            <person name="Navidi A."/>
            <person name="Naylor J."/>
            <person name="Negash T."/>
            <person name="Nguyen T."/>
            <person name="Nguyen N."/>
            <person name="Nicol R."/>
            <person name="Norbu C."/>
            <person name="Norbu N."/>
            <person name="Novod N."/>
            <person name="O'Neill B."/>
            <person name="Osman S."/>
            <person name="Markiewicz E."/>
            <person name="Oyono O.L."/>
            <person name="Patti C."/>
            <person name="Phunkhang P."/>
            <person name="Pierre F."/>
            <person name="Priest M."/>
            <person name="Raghuraman S."/>
            <person name="Rege F."/>
            <person name="Reyes R."/>
            <person name="Rise C."/>
            <person name="Rogov P."/>
            <person name="Ross K."/>
            <person name="Ryan E."/>
            <person name="Settipalli S."/>
            <person name="Shea T."/>
            <person name="Sherpa N."/>
            <person name="Shi L."/>
            <person name="Shih D."/>
            <person name="Sparrow T."/>
            <person name="Spaulding J."/>
            <person name="Stalker J."/>
            <person name="Stange-Thomann N."/>
            <person name="Stavropoulos S."/>
            <person name="Stone C."/>
            <person name="Strader C."/>
            <person name="Tesfaye S."/>
            <person name="Thomson T."/>
            <person name="Thoulutsang Y."/>
            <person name="Thoulutsang D."/>
            <person name="Topham K."/>
            <person name="Topping I."/>
            <person name="Tsamla T."/>
            <person name="Vassiliev H."/>
            <person name="Vo A."/>
            <person name="Wangchuk T."/>
            <person name="Wangdi T."/>
            <person name="Weiand M."/>
            <person name="Wilkinson J."/>
            <person name="Wilson A."/>
            <person name="Yadav S."/>
            <person name="Young G."/>
            <person name="Yu Q."/>
            <person name="Zembek L."/>
            <person name="Zhong D."/>
            <person name="Zimmer A."/>
            <person name="Zwirko Z."/>
            <person name="Jaffe D.B."/>
            <person name="Alvarez P."/>
            <person name="Brockman W."/>
            <person name="Butler J."/>
            <person name="Chin C."/>
            <person name="Gnerre S."/>
            <person name="Grabherr M."/>
            <person name="Kleber M."/>
            <person name="Mauceli E."/>
            <person name="MacCallum I."/>
        </authorList>
    </citation>
    <scope>NUCLEOTIDE SEQUENCE [LARGE SCALE GENOMIC DNA]</scope>
    <source>
        <strain evidence="4">Tucson 15081-1352.22</strain>
    </source>
</reference>
<feature type="compositionally biased region" description="Basic and acidic residues" evidence="1">
    <location>
        <begin position="105"/>
        <end position="115"/>
    </location>
</feature>
<keyword evidence="2" id="KW-0472">Membrane</keyword>
<evidence type="ECO:0000313" key="3">
    <source>
        <dbReference type="EMBL" id="KRG05082.1"/>
    </source>
</evidence>
<feature type="transmembrane region" description="Helical" evidence="2">
    <location>
        <begin position="24"/>
        <end position="41"/>
    </location>
</feature>
<evidence type="ECO:0000256" key="1">
    <source>
        <dbReference type="SAM" id="MobiDB-lite"/>
    </source>
</evidence>
<dbReference type="Proteomes" id="UP000009192">
    <property type="component" value="Unassembled WGS sequence"/>
</dbReference>
<keyword evidence="2" id="KW-1133">Transmembrane helix</keyword>
<protein>
    <submittedName>
        <fullName evidence="3">Uncharacterized protein, isoform B</fullName>
    </submittedName>
</protein>
<dbReference type="OrthoDB" id="7867761at2759"/>
<keyword evidence="4" id="KW-1185">Reference proteome</keyword>
<dbReference type="InParanoid" id="A0A0Q9XGS5"/>
<feature type="compositionally biased region" description="Pro residues" evidence="1">
    <location>
        <begin position="122"/>
        <end position="151"/>
    </location>
</feature>